<proteinExistence type="predicted"/>
<keyword evidence="2" id="KW-0472">Membrane</keyword>
<evidence type="ECO:0000313" key="3">
    <source>
        <dbReference type="EMBL" id="EYB82260.1"/>
    </source>
</evidence>
<feature type="transmembrane region" description="Helical" evidence="2">
    <location>
        <begin position="33"/>
        <end position="56"/>
    </location>
</feature>
<protein>
    <submittedName>
        <fullName evidence="3">Uncharacterized protein</fullName>
    </submittedName>
</protein>
<organism evidence="3 4">
    <name type="scientific">Ancylostoma ceylanicum</name>
    <dbReference type="NCBI Taxonomy" id="53326"/>
    <lineage>
        <taxon>Eukaryota</taxon>
        <taxon>Metazoa</taxon>
        <taxon>Ecdysozoa</taxon>
        <taxon>Nematoda</taxon>
        <taxon>Chromadorea</taxon>
        <taxon>Rhabditida</taxon>
        <taxon>Rhabditina</taxon>
        <taxon>Rhabditomorpha</taxon>
        <taxon>Strongyloidea</taxon>
        <taxon>Ancylostomatidae</taxon>
        <taxon>Ancylostomatinae</taxon>
        <taxon>Ancylostoma</taxon>
    </lineage>
</organism>
<dbReference type="EMBL" id="JARK01001699">
    <property type="protein sequence ID" value="EYB82260.1"/>
    <property type="molecule type" value="Genomic_DNA"/>
</dbReference>
<comment type="caution">
    <text evidence="3">The sequence shown here is derived from an EMBL/GenBank/DDBJ whole genome shotgun (WGS) entry which is preliminary data.</text>
</comment>
<evidence type="ECO:0000256" key="2">
    <source>
        <dbReference type="SAM" id="Phobius"/>
    </source>
</evidence>
<feature type="compositionally biased region" description="Basic and acidic residues" evidence="1">
    <location>
        <begin position="131"/>
        <end position="143"/>
    </location>
</feature>
<keyword evidence="2" id="KW-0812">Transmembrane</keyword>
<evidence type="ECO:0000256" key="1">
    <source>
        <dbReference type="SAM" id="MobiDB-lite"/>
    </source>
</evidence>
<dbReference type="Proteomes" id="UP000024635">
    <property type="component" value="Unassembled WGS sequence"/>
</dbReference>
<gene>
    <name evidence="3" type="primary">Acey_s0363.g3526</name>
    <name evidence="3" type="ORF">Y032_0363g3526</name>
</gene>
<dbReference type="AlphaFoldDB" id="A0A016RV48"/>
<name>A0A016RV48_9BILA</name>
<sequence length="190" mass="20888">MNDYDVNREVISICYLKSTSFVSGHSLLARYDAMLWMVMGLYIAVAALVVVALFCASRGQLVRTSTEEPHRAAPANASSPQPKIVELSLKKTQTPCESSEIKALKTAVAPNKCPSSKLSNSNEHTATAGENSKKNGEQKKTRGNEPVYVILLPRITNNQRRLDHQISLIGQPEPAYLREATMNVRAKGFT</sequence>
<reference evidence="4" key="1">
    <citation type="journal article" date="2015" name="Nat. Genet.">
        <title>The genome and transcriptome of the zoonotic hookworm Ancylostoma ceylanicum identify infection-specific gene families.</title>
        <authorList>
            <person name="Schwarz E.M."/>
            <person name="Hu Y."/>
            <person name="Antoshechkin I."/>
            <person name="Miller M.M."/>
            <person name="Sternberg P.W."/>
            <person name="Aroian R.V."/>
        </authorList>
    </citation>
    <scope>NUCLEOTIDE SEQUENCE</scope>
    <source>
        <strain evidence="4">HY135</strain>
    </source>
</reference>
<feature type="compositionally biased region" description="Polar residues" evidence="1">
    <location>
        <begin position="113"/>
        <end position="130"/>
    </location>
</feature>
<accession>A0A016RV48</accession>
<evidence type="ECO:0000313" key="4">
    <source>
        <dbReference type="Proteomes" id="UP000024635"/>
    </source>
</evidence>
<keyword evidence="4" id="KW-1185">Reference proteome</keyword>
<feature type="region of interest" description="Disordered" evidence="1">
    <location>
        <begin position="111"/>
        <end position="145"/>
    </location>
</feature>
<keyword evidence="2" id="KW-1133">Transmembrane helix</keyword>